<evidence type="ECO:0000313" key="2">
    <source>
        <dbReference type="EMBL" id="KAK1795443.1"/>
    </source>
</evidence>
<dbReference type="EMBL" id="JAROKS010000016">
    <property type="protein sequence ID" value="KAK1795443.1"/>
    <property type="molecule type" value="Genomic_DNA"/>
</dbReference>
<feature type="transmembrane region" description="Helical" evidence="1">
    <location>
        <begin position="24"/>
        <end position="45"/>
    </location>
</feature>
<name>A0AAD8ZCE2_9TELE</name>
<keyword evidence="3" id="KW-1185">Reference proteome</keyword>
<dbReference type="AlphaFoldDB" id="A0AAD8ZCE2"/>
<gene>
    <name evidence="2" type="ORF">P4O66_010619</name>
</gene>
<evidence type="ECO:0000256" key="1">
    <source>
        <dbReference type="SAM" id="Phobius"/>
    </source>
</evidence>
<keyword evidence="1" id="KW-0472">Membrane</keyword>
<organism evidence="2 3">
    <name type="scientific">Electrophorus voltai</name>
    <dbReference type="NCBI Taxonomy" id="2609070"/>
    <lineage>
        <taxon>Eukaryota</taxon>
        <taxon>Metazoa</taxon>
        <taxon>Chordata</taxon>
        <taxon>Craniata</taxon>
        <taxon>Vertebrata</taxon>
        <taxon>Euteleostomi</taxon>
        <taxon>Actinopterygii</taxon>
        <taxon>Neopterygii</taxon>
        <taxon>Teleostei</taxon>
        <taxon>Ostariophysi</taxon>
        <taxon>Gymnotiformes</taxon>
        <taxon>Gymnotoidei</taxon>
        <taxon>Gymnotidae</taxon>
        <taxon>Electrophorus</taxon>
    </lineage>
</organism>
<evidence type="ECO:0000313" key="3">
    <source>
        <dbReference type="Proteomes" id="UP001239994"/>
    </source>
</evidence>
<accession>A0AAD8ZCE2</accession>
<reference evidence="2" key="1">
    <citation type="submission" date="2023-03" db="EMBL/GenBank/DDBJ databases">
        <title>Electrophorus voltai genome.</title>
        <authorList>
            <person name="Bian C."/>
        </authorList>
    </citation>
    <scope>NUCLEOTIDE SEQUENCE</scope>
    <source>
        <strain evidence="2">CB-2022</strain>
        <tissue evidence="2">Muscle</tissue>
    </source>
</reference>
<sequence length="143" mass="16574">MGQHLAGKCQLLRWMTTTTVRGRFIMTTTAHFIMTTILFELWVWLSLPFSSSWESSLPSKALICHLTKFSPQSHLLKSKVPLQRRPEVEHLFPPDEESSPGTLTVSCRMANICKETCFFRVFVIFFVSRKPPFHTNRRCHLCS</sequence>
<dbReference type="Proteomes" id="UP001239994">
    <property type="component" value="Unassembled WGS sequence"/>
</dbReference>
<proteinExistence type="predicted"/>
<comment type="caution">
    <text evidence="2">The sequence shown here is derived from an EMBL/GenBank/DDBJ whole genome shotgun (WGS) entry which is preliminary data.</text>
</comment>
<keyword evidence="1" id="KW-0812">Transmembrane</keyword>
<keyword evidence="1" id="KW-1133">Transmembrane helix</keyword>
<protein>
    <submittedName>
        <fullName evidence="2">Uncharacterized protein</fullName>
    </submittedName>
</protein>